<dbReference type="OrthoDB" id="9778326at2"/>
<dbReference type="RefSeq" id="WP_123663727.1">
    <property type="nucleotide sequence ID" value="NZ_RARA01000027.1"/>
</dbReference>
<dbReference type="SUPFAM" id="SSF52821">
    <property type="entry name" value="Rhodanese/Cell cycle control phosphatase"/>
    <property type="match status" value="1"/>
</dbReference>
<dbReference type="InterPro" id="IPR036873">
    <property type="entry name" value="Rhodanese-like_dom_sf"/>
</dbReference>
<evidence type="ECO:0000259" key="2">
    <source>
        <dbReference type="PROSITE" id="PS50206"/>
    </source>
</evidence>
<organism evidence="3 4">
    <name type="scientific">Candidatus Cardinium hertigii</name>
    <dbReference type="NCBI Taxonomy" id="247481"/>
    <lineage>
        <taxon>Bacteria</taxon>
        <taxon>Pseudomonadati</taxon>
        <taxon>Bacteroidota</taxon>
        <taxon>Cytophagia</taxon>
        <taxon>Cytophagales</taxon>
        <taxon>Amoebophilaceae</taxon>
        <taxon>Candidatus Cardinium</taxon>
    </lineage>
</organism>
<comment type="similarity">
    <text evidence="1">Belongs to the TrhO family.</text>
</comment>
<proteinExistence type="inferred from homology"/>
<reference evidence="3 4" key="1">
    <citation type="submission" date="2018-09" db="EMBL/GenBank/DDBJ databases">
        <title>Comparative Genomics of Wolbachia-Cardinium Dual Endosymbiosis in a Plant-Parasitic Nematode.</title>
        <authorList>
            <person name="Brown A.M.V."/>
            <person name="Wasala S.K."/>
            <person name="Howe D.K."/>
            <person name="Peetz A.B."/>
            <person name="Zasada I.A."/>
            <person name="Denver D.R."/>
        </authorList>
    </citation>
    <scope>NUCLEOTIDE SEQUENCE [LARGE SCALE GENOMIC DNA]</scope>
    <source>
        <strain evidence="3 4">Pp_1</strain>
    </source>
</reference>
<dbReference type="GO" id="GO:0016705">
    <property type="term" value="F:oxidoreductase activity, acting on paired donors, with incorporation or reduction of molecular oxygen"/>
    <property type="evidence" value="ECO:0007669"/>
    <property type="project" value="UniProtKB-UniRule"/>
</dbReference>
<comment type="caution">
    <text evidence="3">The sequence shown here is derived from an EMBL/GenBank/DDBJ whole genome shotgun (WGS) entry which is preliminary data.</text>
</comment>
<dbReference type="GO" id="GO:0006400">
    <property type="term" value="P:tRNA modification"/>
    <property type="evidence" value="ECO:0007669"/>
    <property type="project" value="UniProtKB-UniRule"/>
</dbReference>
<dbReference type="Pfam" id="PF17773">
    <property type="entry name" value="UPF0176_N"/>
    <property type="match status" value="1"/>
</dbReference>
<comment type="catalytic activity">
    <reaction evidence="1">
        <text>uridine(34) in tRNA + AH2 + O2 = 5-hydroxyuridine(34) in tRNA + A + H2O</text>
        <dbReference type="Rhea" id="RHEA:64224"/>
        <dbReference type="Rhea" id="RHEA-COMP:11727"/>
        <dbReference type="Rhea" id="RHEA-COMP:13381"/>
        <dbReference type="ChEBI" id="CHEBI:13193"/>
        <dbReference type="ChEBI" id="CHEBI:15377"/>
        <dbReference type="ChEBI" id="CHEBI:15379"/>
        <dbReference type="ChEBI" id="CHEBI:17499"/>
        <dbReference type="ChEBI" id="CHEBI:65315"/>
        <dbReference type="ChEBI" id="CHEBI:136877"/>
    </reaction>
</comment>
<evidence type="ECO:0000313" key="4">
    <source>
        <dbReference type="Proteomes" id="UP000270927"/>
    </source>
</evidence>
<dbReference type="PROSITE" id="PS50206">
    <property type="entry name" value="RHODANESE_3"/>
    <property type="match status" value="1"/>
</dbReference>
<dbReference type="Gene3D" id="3.30.70.100">
    <property type="match status" value="1"/>
</dbReference>
<dbReference type="InterPro" id="IPR020936">
    <property type="entry name" value="TrhO"/>
</dbReference>
<keyword evidence="1" id="KW-0819">tRNA processing</keyword>
<comment type="function">
    <text evidence="1">Catalyzes oxygen-dependent 5-hydroxyuridine (ho5U) modification at position 34 in tRNAs.</text>
</comment>
<dbReference type="HAMAP" id="MF_00469">
    <property type="entry name" value="TrhO"/>
    <property type="match status" value="1"/>
</dbReference>
<evidence type="ECO:0000256" key="1">
    <source>
        <dbReference type="HAMAP-Rule" id="MF_00469"/>
    </source>
</evidence>
<dbReference type="Gene3D" id="3.40.250.10">
    <property type="entry name" value="Rhodanese-like domain"/>
    <property type="match status" value="1"/>
</dbReference>
<name>A0A3N2QB74_9BACT</name>
<dbReference type="CDD" id="cd01518">
    <property type="entry name" value="RHOD_YceA"/>
    <property type="match status" value="1"/>
</dbReference>
<evidence type="ECO:0000313" key="3">
    <source>
        <dbReference type="EMBL" id="ROT47020.1"/>
    </source>
</evidence>
<dbReference type="Pfam" id="PF00581">
    <property type="entry name" value="Rhodanese"/>
    <property type="match status" value="1"/>
</dbReference>
<dbReference type="PANTHER" id="PTHR43268:SF3">
    <property type="entry name" value="RHODANESE-LIKE DOMAIN-CONTAINING PROTEIN 7-RELATED"/>
    <property type="match status" value="1"/>
</dbReference>
<dbReference type="InterPro" id="IPR040503">
    <property type="entry name" value="TRHO_N"/>
</dbReference>
<keyword evidence="1" id="KW-0560">Oxidoreductase</keyword>
<dbReference type="SMART" id="SM00450">
    <property type="entry name" value="RHOD"/>
    <property type="match status" value="1"/>
</dbReference>
<protein>
    <recommendedName>
        <fullName evidence="1">tRNA uridine(34) hydroxylase</fullName>
        <ecNumber evidence="1">1.14.-.-</ecNumber>
    </recommendedName>
    <alternativeName>
        <fullName evidence="1">tRNA hydroxylation protein O</fullName>
    </alternativeName>
</protein>
<dbReference type="AlphaFoldDB" id="A0A3N2QB74"/>
<sequence length="268" mass="30462">MFKIVTLYKFVPLQDLAILQQTLKSICKELTGTLLIASEGINGTIAGLPAVLDHAMTQILDIPAFNELWYQYAKANCKPFRRLKIRVKNEMVTMAKAEAQPLQLAGHHVLAKNWHTILDQAAVVIDVRNHYECRVGSFENALHPNTTYFSEFPTFVDNNLVAYKDKPIAMFCTGGIRCEKASAYMLAHGFQEIYQLKGGILQYLANVREDETRWKGECFVFDDRISLSHGLKKGSCLLCYGCRMPLTDTDLDDHYQPGIRCRYCLKDK</sequence>
<dbReference type="EMBL" id="RARA01000027">
    <property type="protein sequence ID" value="ROT47020.1"/>
    <property type="molecule type" value="Genomic_DNA"/>
</dbReference>
<dbReference type="Proteomes" id="UP000270927">
    <property type="component" value="Unassembled WGS sequence"/>
</dbReference>
<dbReference type="PANTHER" id="PTHR43268">
    <property type="entry name" value="THIOSULFATE SULFURTRANSFERASE/RHODANESE-LIKE DOMAIN-CONTAINING PROTEIN 2"/>
    <property type="match status" value="1"/>
</dbReference>
<accession>A0A3N2QB74</accession>
<keyword evidence="4" id="KW-1185">Reference proteome</keyword>
<gene>
    <name evidence="1" type="primary">trhO</name>
    <name evidence="3" type="ORF">EDM02_05660</name>
</gene>
<dbReference type="InterPro" id="IPR001763">
    <property type="entry name" value="Rhodanese-like_dom"/>
</dbReference>
<dbReference type="EC" id="1.14.-.-" evidence="1"/>
<feature type="domain" description="Rhodanese" evidence="2">
    <location>
        <begin position="118"/>
        <end position="212"/>
    </location>
</feature>